<feature type="transmembrane region" description="Helical" evidence="5">
    <location>
        <begin position="478"/>
        <end position="497"/>
    </location>
</feature>
<sequence length="628" mass="70566">MSNHLKRFFSIEPNSTGHSTLSSGSRKIFNAEKSNQQFPILSTTSSTLHSGSNSLLSNFYTSSPSSSSTTFRIPFKERNLTNQTIEPFETIQCSKSSISSRTTISTNETDYGSIRSYDVIDDSLINLSEIDNRNRGKITWIMASFLLINAALGAGLLNYPVAYDRLGGIVFATIIQIFAAILMITTILILIYCAELTGENSYHGVMREMCGRRVMQFSATSIAITCFGICVTFIIIIGDQFDRIFGTYIGSDFCRQWYFNRIFTMSATAIIATWPMCYFRRIDFLRHINVLGVLASIYIIFLNVYSYFKHTRINAHDGGGGDDDDDDGDDFVIRTSPASILEFIAALPVVFFAYQTHEIVIPVYDSMSTKSIKNFSKSFLSAMIVLLFLYCLAGSFGYLTFGSKVAPDIMLMYNARDPIVLAGIIALIIKMITTYPPVVFCGRDTIVRLLLNRNENQNLDDYLILENRSTIISNEQRYNIIITTVWNSVVLILAILIPNITIAIGFLGSLASCNVFIFPGLALLGVSKRLNKIREIGSKFEDPIEQQRNRTVQQDRNRFSNDNDRVRSLSFHNLFVQSALQLYALFIISMGVIMFVIILIQVYHDFNEPAASHGLFCDINTLLLKDST</sequence>
<protein>
    <submittedName>
        <fullName evidence="7">Putative sodium-coupled neutral amino acid transporter 7</fullName>
    </submittedName>
</protein>
<dbReference type="EnsemblMetazoa" id="SSS_3387s_mrna">
    <property type="protein sequence ID" value="KAF7489338.1"/>
    <property type="gene ID" value="SSS_3387"/>
</dbReference>
<feature type="domain" description="Amino acid transporter transmembrane" evidence="6">
    <location>
        <begin position="137"/>
        <end position="524"/>
    </location>
</feature>
<reference evidence="7" key="2">
    <citation type="submission" date="2020-01" db="EMBL/GenBank/DDBJ databases">
        <authorList>
            <person name="Korhonen P.K.K."/>
            <person name="Guangxu M.G."/>
            <person name="Wang T.W."/>
            <person name="Stroehlein A.J.S."/>
            <person name="Young N.D."/>
            <person name="Ang C.-S.A."/>
            <person name="Fernando D.W.F."/>
            <person name="Lu H.L."/>
            <person name="Taylor S.T."/>
            <person name="Ehtesham M.E.M."/>
            <person name="Najaraj S.H.N."/>
            <person name="Harsha G.H.G."/>
            <person name="Madugundu A.M."/>
            <person name="Renuse S.R."/>
            <person name="Holt D.H."/>
            <person name="Pandey A.P."/>
            <person name="Papenfuss A.P."/>
            <person name="Gasser R.B.G."/>
            <person name="Fischer K.F."/>
        </authorList>
    </citation>
    <scope>NUCLEOTIDE SEQUENCE</scope>
    <source>
        <strain evidence="7">SSS_KF_BRIS2020</strain>
    </source>
</reference>
<feature type="transmembrane region" description="Helical" evidence="5">
    <location>
        <begin position="419"/>
        <end position="440"/>
    </location>
</feature>
<feature type="transmembrane region" description="Helical" evidence="5">
    <location>
        <begin position="138"/>
        <end position="157"/>
    </location>
</feature>
<keyword evidence="4 5" id="KW-0472">Membrane</keyword>
<evidence type="ECO:0000259" key="6">
    <source>
        <dbReference type="Pfam" id="PF01490"/>
    </source>
</evidence>
<dbReference type="GO" id="GO:0016020">
    <property type="term" value="C:membrane"/>
    <property type="evidence" value="ECO:0007669"/>
    <property type="project" value="UniProtKB-SubCell"/>
</dbReference>
<organism evidence="7">
    <name type="scientific">Sarcoptes scabiei</name>
    <name type="common">Itch mite</name>
    <name type="synonym">Acarus scabiei</name>
    <dbReference type="NCBI Taxonomy" id="52283"/>
    <lineage>
        <taxon>Eukaryota</taxon>
        <taxon>Metazoa</taxon>
        <taxon>Ecdysozoa</taxon>
        <taxon>Arthropoda</taxon>
        <taxon>Chelicerata</taxon>
        <taxon>Arachnida</taxon>
        <taxon>Acari</taxon>
        <taxon>Acariformes</taxon>
        <taxon>Sarcoptiformes</taxon>
        <taxon>Astigmata</taxon>
        <taxon>Psoroptidia</taxon>
        <taxon>Sarcoptoidea</taxon>
        <taxon>Sarcoptidae</taxon>
        <taxon>Sarcoptinae</taxon>
        <taxon>Sarcoptes</taxon>
    </lineage>
</organism>
<gene>
    <name evidence="7" type="ORF">SSS_3387</name>
</gene>
<dbReference type="Proteomes" id="UP000070412">
    <property type="component" value="Unassembled WGS sequence"/>
</dbReference>
<proteinExistence type="predicted"/>
<dbReference type="EMBL" id="WVUK01000065">
    <property type="protein sequence ID" value="KAF7489338.1"/>
    <property type="molecule type" value="Genomic_DNA"/>
</dbReference>
<evidence type="ECO:0000313" key="8">
    <source>
        <dbReference type="EnsemblMetazoa" id="KAF7489338.1"/>
    </source>
</evidence>
<keyword evidence="9" id="KW-1185">Reference proteome</keyword>
<dbReference type="InterPro" id="IPR013057">
    <property type="entry name" value="AA_transpt_TM"/>
</dbReference>
<evidence type="ECO:0000256" key="3">
    <source>
        <dbReference type="ARBA" id="ARBA00022989"/>
    </source>
</evidence>
<feature type="transmembrane region" description="Helical" evidence="5">
    <location>
        <begin position="169"/>
        <end position="193"/>
    </location>
</feature>
<evidence type="ECO:0000313" key="7">
    <source>
        <dbReference type="EMBL" id="KAF7489338.1"/>
    </source>
</evidence>
<evidence type="ECO:0000256" key="5">
    <source>
        <dbReference type="SAM" id="Phobius"/>
    </source>
</evidence>
<dbReference type="GO" id="GO:0015179">
    <property type="term" value="F:L-amino acid transmembrane transporter activity"/>
    <property type="evidence" value="ECO:0007669"/>
    <property type="project" value="TreeGrafter"/>
</dbReference>
<evidence type="ECO:0000313" key="9">
    <source>
        <dbReference type="Proteomes" id="UP000070412"/>
    </source>
</evidence>
<accession>A0A834R8F2</accession>
<reference evidence="8" key="3">
    <citation type="submission" date="2022-06" db="UniProtKB">
        <authorList>
            <consortium name="EnsemblMetazoa"/>
        </authorList>
    </citation>
    <scope>IDENTIFICATION</scope>
</reference>
<feature type="transmembrane region" description="Helical" evidence="5">
    <location>
        <begin position="214"/>
        <end position="238"/>
    </location>
</feature>
<reference evidence="9" key="1">
    <citation type="journal article" date="2020" name="PLoS Negl. Trop. Dis.">
        <title>High-quality nuclear genome for Sarcoptes scabiei-A critical resource for a neglected parasite.</title>
        <authorList>
            <person name="Korhonen P.K."/>
            <person name="Gasser R.B."/>
            <person name="Ma G."/>
            <person name="Wang T."/>
            <person name="Stroehlein A.J."/>
            <person name="Young N.D."/>
            <person name="Ang C.S."/>
            <person name="Fernando D.D."/>
            <person name="Lu H.C."/>
            <person name="Taylor S."/>
            <person name="Reynolds S.L."/>
            <person name="Mofiz E."/>
            <person name="Najaraj S.H."/>
            <person name="Gowda H."/>
            <person name="Madugundu A."/>
            <person name="Renuse S."/>
            <person name="Holt D."/>
            <person name="Pandey A."/>
            <person name="Papenfuss A.T."/>
            <person name="Fischer K."/>
        </authorList>
    </citation>
    <scope>NUCLEOTIDE SEQUENCE [LARGE SCALE GENOMIC DNA]</scope>
</reference>
<dbReference type="AlphaFoldDB" id="A0A834R8F2"/>
<evidence type="ECO:0000256" key="4">
    <source>
        <dbReference type="ARBA" id="ARBA00023136"/>
    </source>
</evidence>
<feature type="transmembrane region" description="Helical" evidence="5">
    <location>
        <begin position="331"/>
        <end position="354"/>
    </location>
</feature>
<dbReference type="PANTHER" id="PTHR22950">
    <property type="entry name" value="AMINO ACID TRANSPORTER"/>
    <property type="match status" value="1"/>
</dbReference>
<evidence type="ECO:0000256" key="1">
    <source>
        <dbReference type="ARBA" id="ARBA00004141"/>
    </source>
</evidence>
<dbReference type="Pfam" id="PF01490">
    <property type="entry name" value="Aa_trans"/>
    <property type="match status" value="1"/>
</dbReference>
<comment type="subcellular location">
    <subcellularLocation>
        <location evidence="1">Membrane</location>
        <topology evidence="1">Multi-pass membrane protein</topology>
    </subcellularLocation>
</comment>
<feature type="transmembrane region" description="Helical" evidence="5">
    <location>
        <begin position="503"/>
        <end position="526"/>
    </location>
</feature>
<feature type="transmembrane region" description="Helical" evidence="5">
    <location>
        <begin position="375"/>
        <end position="399"/>
    </location>
</feature>
<feature type="transmembrane region" description="Helical" evidence="5">
    <location>
        <begin position="290"/>
        <end position="308"/>
    </location>
</feature>
<dbReference type="PANTHER" id="PTHR22950:SF652">
    <property type="entry name" value="TRANSMEMBRANE AMINO ACID TRANSPORTER FAMILY PROTEIN"/>
    <property type="match status" value="1"/>
</dbReference>
<keyword evidence="3 5" id="KW-1133">Transmembrane helix</keyword>
<keyword evidence="2 5" id="KW-0812">Transmembrane</keyword>
<dbReference type="OrthoDB" id="438545at2759"/>
<evidence type="ECO:0000256" key="2">
    <source>
        <dbReference type="ARBA" id="ARBA00022692"/>
    </source>
</evidence>
<name>A0A834R8F2_SARSC</name>
<feature type="transmembrane region" description="Helical" evidence="5">
    <location>
        <begin position="258"/>
        <end position="278"/>
    </location>
</feature>
<feature type="transmembrane region" description="Helical" evidence="5">
    <location>
        <begin position="582"/>
        <end position="603"/>
    </location>
</feature>